<feature type="compositionally biased region" description="Polar residues" evidence="1">
    <location>
        <begin position="1165"/>
        <end position="1182"/>
    </location>
</feature>
<accession>A0AAF0EIL4</accession>
<feature type="compositionally biased region" description="Basic and acidic residues" evidence="1">
    <location>
        <begin position="1135"/>
        <end position="1145"/>
    </location>
</feature>
<feature type="region of interest" description="Disordered" evidence="1">
    <location>
        <begin position="27"/>
        <end position="106"/>
    </location>
</feature>
<dbReference type="PANTHER" id="PTHR28093">
    <property type="entry name" value="MORPHOGENESIS-RELATED PROTEIN MSB1"/>
    <property type="match status" value="1"/>
</dbReference>
<proteinExistence type="predicted"/>
<evidence type="ECO:0000313" key="4">
    <source>
        <dbReference type="Proteomes" id="UP001213623"/>
    </source>
</evidence>
<dbReference type="InterPro" id="IPR008936">
    <property type="entry name" value="Rho_GTPase_activation_prot"/>
</dbReference>
<feature type="region of interest" description="Disordered" evidence="1">
    <location>
        <begin position="1289"/>
        <end position="1594"/>
    </location>
</feature>
<feature type="compositionally biased region" description="Low complexity" evidence="1">
    <location>
        <begin position="755"/>
        <end position="770"/>
    </location>
</feature>
<evidence type="ECO:0000259" key="2">
    <source>
        <dbReference type="Pfam" id="PF08101"/>
    </source>
</evidence>
<dbReference type="InterPro" id="IPR012965">
    <property type="entry name" value="Msb1/Mug8_dom"/>
</dbReference>
<feature type="compositionally biased region" description="Pro residues" evidence="1">
    <location>
        <begin position="1012"/>
        <end position="1021"/>
    </location>
</feature>
<protein>
    <recommendedName>
        <fullName evidence="2">Meiotically up-regulated protein Msb1/Mug8 domain-containing protein</fullName>
    </recommendedName>
</protein>
<feature type="compositionally biased region" description="Low complexity" evidence="1">
    <location>
        <begin position="987"/>
        <end position="1002"/>
    </location>
</feature>
<gene>
    <name evidence="3" type="ORF">MNAN1_001293</name>
</gene>
<dbReference type="SUPFAM" id="SSF48350">
    <property type="entry name" value="GTPase activation domain, GAP"/>
    <property type="match status" value="1"/>
</dbReference>
<dbReference type="Pfam" id="PF08101">
    <property type="entry name" value="Msb1-Mug8_dom"/>
    <property type="match status" value="1"/>
</dbReference>
<feature type="compositionally biased region" description="Low complexity" evidence="1">
    <location>
        <begin position="54"/>
        <end position="69"/>
    </location>
</feature>
<feature type="compositionally biased region" description="Basic and acidic residues" evidence="1">
    <location>
        <begin position="1353"/>
        <end position="1365"/>
    </location>
</feature>
<sequence>MVAESASPSSECDRLFMTASPALQWIASHSRSEPGSTGPSRALSRSPPAGSSELPSLAADAPRSSARDSLGLGLSMDPELSRPLPSLPSKARLNERAPAPVPPTGTLPTLGLGPGPWDLSDSFLQTSSAPPHRPEMQPATVYGYTGLGWEHQLDMEVATAYVIRIMERIRALGVDAPLLLSSMAVDLSASDSVRLIRTVVESLHAPSAKADRALDQELQFANVYSLVALLKWVLARIGRVVAERAPGQSGQPLVLVQERGFVPWPSYMSWRLQEKQQGYPTSAYLQLTHMLETRVARLLDVLMDFFALVATHSSQNQMTPSRLGRHMGVLLFGLPEDASFADTYAWYVQASNATEHILVAFIRYHVSVATQSTYLPRRLLRLVDDYPRMLSPDLNASSAAVRTVPATYIARHVQRYAKDLLQRSAWPAPVAHMELGPETRKQLNLVVGQVPRPGSSLQAPDVTNEVADGLGTPSMQRWHEFAFEGFDDLDASALAFDLRESDRRQRMQRVESMHWFQFEERGFHQGADDNSRWDWVMRLDEPLHDNKEATVPRSHSAGLDESAPPFHYRPEPHIAETVIDELFPEVWADYLVGNGWSNRDERVHREASFAVLQLRGTQNGRTTTAWYVLEEVVPASYRDALNASLCPARRSRPMLRKLNQFRLVRAGLAPESVVAVLYRLPSDTKGRASSDAAPSYAVPSPTPSSRPAPAKHATVLPPRQVPPKATAEPRSTSPPTENAARPRPSRKSVPPDLQAKAAEARTTASSASPTSPGPPTSPAVQVVEPTPASPKARDEPPLNKKRSIQRILSSFGSPRSTQDSPHSLWTPFSPRVPAESEDEAPQRTPRILSGLRKRSSQWILKGKQSLRSMRSTSGEAEDAEVSSPRLRSGRAFGWRSASRERASNQPQHERVPSQPERPSAPSQPERPSAPSQPERPSAPSQHKPPTELASPPQPEPEPVSPLVSSPLQTLPPLAESSPIRLSSPETSPAVPSLRSPSVVPRPSLERMDADLPPLPPLPPSRPRAEERPSPALSQPHSSPSSYGNSPPVGTARPWAASPALSNDSTSPVAPAMSWNKPVSPTFSSSAAAYLSSPESATSKFDDAYSAESAEPDELRAAPAIPLEMEVQRPLYRLSRISERSEDDVTRSLAHGTAHSHPQLAEDAVASSSSRTLTEPENEQPASSPLPPDTQGLGLRMGLAQDADLPDIPEAPAAEPAVDTQSTGTHEAWAEAEAELSEPVPVVHTPTFRTLDLPDVTPERAAAPWQPPTTAGLPPYLLRDASQAWPAVAAMPPMGSKTPERSPSTPVVRSPRMDPLPVVQDCVWEAEAQGQASAEVPAQPEAQAEAQAPAEAEAQAHKEAPAEAHTKAPAAPWPSMDDMEDQVDAIPPVRPTLPSTVSRISLRTDTSMDNAWATQAPPRASTPKEGVALNETPTQGPFLAGFGRPTPTRPSSERQREAPPPSRSSASIADMSHTTMNGHTDIPSLMTSRSVPPVPVTTEATPLAGFVPRKGSVLESTERPGAQAQAQANEEAEQVPHGAQVCDEAEEREAEVPAPTMPVSRSTITVRERSSKPVTSAPATTNQAADTSLPGEFLV</sequence>
<feature type="compositionally biased region" description="Polar residues" evidence="1">
    <location>
        <begin position="27"/>
        <end position="39"/>
    </location>
</feature>
<name>A0AAF0EIL4_9BASI</name>
<feature type="compositionally biased region" description="Low complexity" evidence="1">
    <location>
        <begin position="1330"/>
        <end position="1352"/>
    </location>
</feature>
<dbReference type="EMBL" id="CP119893">
    <property type="protein sequence ID" value="WFD26314.1"/>
    <property type="molecule type" value="Genomic_DNA"/>
</dbReference>
<feature type="domain" description="Meiotically up-regulated protein Msb1/Mug8" evidence="2">
    <location>
        <begin position="260"/>
        <end position="424"/>
    </location>
</feature>
<feature type="compositionally biased region" description="Low complexity" evidence="1">
    <location>
        <begin position="960"/>
        <end position="973"/>
    </location>
</feature>
<reference evidence="3" key="1">
    <citation type="submission" date="2023-03" db="EMBL/GenBank/DDBJ databases">
        <title>Mating type loci evolution in Malassezia.</title>
        <authorList>
            <person name="Coelho M.A."/>
        </authorList>
    </citation>
    <scope>NUCLEOTIDE SEQUENCE</scope>
    <source>
        <strain evidence="3">CBS 9557</strain>
    </source>
</reference>
<dbReference type="InterPro" id="IPR037508">
    <property type="entry name" value="Msb1/Mug8"/>
</dbReference>
<feature type="compositionally biased region" description="Polar residues" evidence="1">
    <location>
        <begin position="1076"/>
        <end position="1098"/>
    </location>
</feature>
<evidence type="ECO:0000313" key="3">
    <source>
        <dbReference type="EMBL" id="WFD26314.1"/>
    </source>
</evidence>
<feature type="region of interest" description="Disordered" evidence="1">
    <location>
        <begin position="684"/>
        <end position="1241"/>
    </location>
</feature>
<dbReference type="Gene3D" id="1.10.555.10">
    <property type="entry name" value="Rho GTPase activation protein"/>
    <property type="match status" value="1"/>
</dbReference>
<feature type="compositionally biased region" description="Polar residues" evidence="1">
    <location>
        <begin position="806"/>
        <end position="823"/>
    </location>
</feature>
<keyword evidence="4" id="KW-1185">Reference proteome</keyword>
<feature type="compositionally biased region" description="Polar residues" evidence="1">
    <location>
        <begin position="1392"/>
        <end position="1412"/>
    </location>
</feature>
<organism evidence="3 4">
    <name type="scientific">Malassezia nana</name>
    <dbReference type="NCBI Taxonomy" id="180528"/>
    <lineage>
        <taxon>Eukaryota</taxon>
        <taxon>Fungi</taxon>
        <taxon>Dikarya</taxon>
        <taxon>Basidiomycota</taxon>
        <taxon>Ustilaginomycotina</taxon>
        <taxon>Malasseziomycetes</taxon>
        <taxon>Malasseziales</taxon>
        <taxon>Malasseziaceae</taxon>
        <taxon>Malassezia</taxon>
    </lineage>
</organism>
<evidence type="ECO:0000256" key="1">
    <source>
        <dbReference type="SAM" id="MobiDB-lite"/>
    </source>
</evidence>
<feature type="compositionally biased region" description="Basic and acidic residues" evidence="1">
    <location>
        <begin position="897"/>
        <end position="911"/>
    </location>
</feature>
<dbReference type="PANTHER" id="PTHR28093:SF1">
    <property type="entry name" value="MORPHOGENESIS-RELATED PROTEIN MSB1"/>
    <property type="match status" value="1"/>
</dbReference>
<feature type="compositionally biased region" description="Polar residues" evidence="1">
    <location>
        <begin position="865"/>
        <end position="874"/>
    </location>
</feature>
<feature type="compositionally biased region" description="Polar residues" evidence="1">
    <location>
        <begin position="1571"/>
        <end position="1585"/>
    </location>
</feature>
<feature type="compositionally biased region" description="Polar residues" evidence="1">
    <location>
        <begin position="1034"/>
        <end position="1044"/>
    </location>
</feature>
<feature type="compositionally biased region" description="Low complexity" evidence="1">
    <location>
        <begin position="1201"/>
        <end position="1218"/>
    </location>
</feature>
<dbReference type="Proteomes" id="UP001213623">
    <property type="component" value="Chromosome 2"/>
</dbReference>